<keyword evidence="7" id="KW-0963">Cytoplasm</keyword>
<feature type="compositionally biased region" description="Low complexity" evidence="8">
    <location>
        <begin position="448"/>
        <end position="559"/>
    </location>
</feature>
<dbReference type="EC" id="2.6.1.11" evidence="7"/>
<comment type="miscellaneous">
    <text evidence="7">May also have succinyldiaminopimelate aminotransferase activity, thus carrying out the corresponding step in lysine biosynthesis.</text>
</comment>
<dbReference type="HAMAP" id="MF_01107">
    <property type="entry name" value="ArgD_aminotrans_3"/>
    <property type="match status" value="1"/>
</dbReference>
<dbReference type="InterPro" id="IPR015422">
    <property type="entry name" value="PyrdxlP-dep_Trfase_small"/>
</dbReference>
<name>A0AAI9WM91_9BURK</name>
<accession>A0AAI9WM91</accession>
<dbReference type="Gene3D" id="3.40.640.10">
    <property type="entry name" value="Type I PLP-dependent aspartate aminotransferase-like (Major domain)"/>
    <property type="match status" value="1"/>
</dbReference>
<keyword evidence="3 7" id="KW-0032">Aminotransferase</keyword>
<feature type="binding site" evidence="7">
    <location>
        <begin position="222"/>
        <end position="225"/>
    </location>
    <ligand>
        <name>pyridoxal 5'-phosphate</name>
        <dbReference type="ChEBI" id="CHEBI:597326"/>
    </ligand>
</feature>
<dbReference type="InterPro" id="IPR050103">
    <property type="entry name" value="Class-III_PLP-dep_AT"/>
</dbReference>
<evidence type="ECO:0000256" key="2">
    <source>
        <dbReference type="ARBA" id="ARBA00022571"/>
    </source>
</evidence>
<keyword evidence="4 7" id="KW-0808">Transferase</keyword>
<feature type="binding site" evidence="7">
    <location>
        <begin position="104"/>
        <end position="105"/>
    </location>
    <ligand>
        <name>pyridoxal 5'-phosphate</name>
        <dbReference type="ChEBI" id="CHEBI:597326"/>
    </ligand>
</feature>
<dbReference type="NCBIfam" id="NF002325">
    <property type="entry name" value="PRK01278.1"/>
    <property type="match status" value="1"/>
</dbReference>
<dbReference type="GO" id="GO:0042802">
    <property type="term" value="F:identical protein binding"/>
    <property type="evidence" value="ECO:0007669"/>
    <property type="project" value="TreeGrafter"/>
</dbReference>
<dbReference type="GO" id="GO:0005737">
    <property type="term" value="C:cytoplasm"/>
    <property type="evidence" value="ECO:0007669"/>
    <property type="project" value="UniProtKB-SubCell"/>
</dbReference>
<dbReference type="InterPro" id="IPR015421">
    <property type="entry name" value="PyrdxlP-dep_Trfase_major"/>
</dbReference>
<keyword evidence="2 7" id="KW-0055">Arginine biosynthesis</keyword>
<keyword evidence="10" id="KW-1185">Reference proteome</keyword>
<evidence type="ECO:0000256" key="8">
    <source>
        <dbReference type="SAM" id="MobiDB-lite"/>
    </source>
</evidence>
<keyword evidence="5 7" id="KW-0663">Pyridoxal phosphate</keyword>
<feature type="binding site" evidence="7">
    <location>
        <position position="279"/>
    </location>
    <ligand>
        <name>N(2)-acetyl-L-ornithine</name>
        <dbReference type="ChEBI" id="CHEBI:57805"/>
    </ligand>
</feature>
<dbReference type="GO" id="GO:0030170">
    <property type="term" value="F:pyridoxal phosphate binding"/>
    <property type="evidence" value="ECO:0007669"/>
    <property type="project" value="InterPro"/>
</dbReference>
<dbReference type="PROSITE" id="PS00600">
    <property type="entry name" value="AA_TRANSFER_CLASS_3"/>
    <property type="match status" value="1"/>
</dbReference>
<dbReference type="PANTHER" id="PTHR11986">
    <property type="entry name" value="AMINOTRANSFERASE CLASS III"/>
    <property type="match status" value="1"/>
</dbReference>
<evidence type="ECO:0000313" key="10">
    <source>
        <dbReference type="Proteomes" id="UP000469462"/>
    </source>
</evidence>
<comment type="pathway">
    <text evidence="7">Amino-acid biosynthesis; L-arginine biosynthesis; N(2)-acetyl-L-ornithine from L-glutamate: step 4/4.</text>
</comment>
<evidence type="ECO:0000256" key="6">
    <source>
        <dbReference type="ARBA" id="ARBA00049111"/>
    </source>
</evidence>
<organism evidence="9 10">
    <name type="scientific">Sutterella seckii</name>
    <dbReference type="NCBI Taxonomy" id="1944635"/>
    <lineage>
        <taxon>Bacteria</taxon>
        <taxon>Pseudomonadati</taxon>
        <taxon>Pseudomonadota</taxon>
        <taxon>Betaproteobacteria</taxon>
        <taxon>Burkholderiales</taxon>
        <taxon>Sutterellaceae</taxon>
        <taxon>Sutterella</taxon>
    </lineage>
</organism>
<comment type="catalytic activity">
    <reaction evidence="6">
        <text>L-2,4-diaminobutanoate + 2-oxoglutarate = L-aspartate 4-semialdehyde + L-glutamate</text>
        <dbReference type="Rhea" id="RHEA:11160"/>
        <dbReference type="ChEBI" id="CHEBI:16810"/>
        <dbReference type="ChEBI" id="CHEBI:29985"/>
        <dbReference type="ChEBI" id="CHEBI:58761"/>
        <dbReference type="ChEBI" id="CHEBI:537519"/>
        <dbReference type="EC" id="2.6.1.76"/>
    </reaction>
</comment>
<evidence type="ECO:0000256" key="7">
    <source>
        <dbReference type="HAMAP-Rule" id="MF_01107"/>
    </source>
</evidence>
<feature type="compositionally biased region" description="Basic and acidic residues" evidence="8">
    <location>
        <begin position="430"/>
        <end position="446"/>
    </location>
</feature>
<dbReference type="InterPro" id="IPR015424">
    <property type="entry name" value="PyrdxlP-dep_Trfase"/>
</dbReference>
<dbReference type="PANTHER" id="PTHR11986:SF113">
    <property type="entry name" value="SUCCINYLORNITHINE TRANSAMINASE"/>
    <property type="match status" value="1"/>
</dbReference>
<dbReference type="NCBIfam" id="NF003468">
    <property type="entry name" value="PRK05093.1"/>
    <property type="match status" value="1"/>
</dbReference>
<comment type="pathway">
    <text evidence="1">Amine and polyamine biosynthesis; ectoine biosynthesis; L-ectoine from L-aspartate 4-semialdehyde: step 1/3.</text>
</comment>
<dbReference type="InterPro" id="IPR004636">
    <property type="entry name" value="AcOrn/SuccOrn_fam"/>
</dbReference>
<dbReference type="AlphaFoldDB" id="A0AAI9WM91"/>
<evidence type="ECO:0000256" key="3">
    <source>
        <dbReference type="ARBA" id="ARBA00022576"/>
    </source>
</evidence>
<dbReference type="GO" id="GO:0045303">
    <property type="term" value="F:diaminobutyrate-2-oxoglutarate transaminase activity"/>
    <property type="evidence" value="ECO:0007669"/>
    <property type="project" value="UniProtKB-EC"/>
</dbReference>
<comment type="catalytic activity">
    <reaction evidence="7">
        <text>N(2)-acetyl-L-ornithine + 2-oxoglutarate = N-acetyl-L-glutamate 5-semialdehyde + L-glutamate</text>
        <dbReference type="Rhea" id="RHEA:18049"/>
        <dbReference type="ChEBI" id="CHEBI:16810"/>
        <dbReference type="ChEBI" id="CHEBI:29123"/>
        <dbReference type="ChEBI" id="CHEBI:29985"/>
        <dbReference type="ChEBI" id="CHEBI:57805"/>
        <dbReference type="EC" id="2.6.1.11"/>
    </reaction>
</comment>
<evidence type="ECO:0000256" key="1">
    <source>
        <dbReference type="ARBA" id="ARBA00004946"/>
    </source>
</evidence>
<comment type="similarity">
    <text evidence="7">Belongs to the class-III pyridoxal-phosphate-dependent aminotransferase family. ArgD subfamily.</text>
</comment>
<dbReference type="SUPFAM" id="SSF53383">
    <property type="entry name" value="PLP-dependent transferases"/>
    <property type="match status" value="1"/>
</dbReference>
<feature type="binding site" evidence="7">
    <location>
        <position position="137"/>
    </location>
    <ligand>
        <name>pyridoxal 5'-phosphate</name>
        <dbReference type="ChEBI" id="CHEBI:597326"/>
    </ligand>
</feature>
<keyword evidence="7" id="KW-0028">Amino-acid biosynthesis</keyword>
<dbReference type="RefSeq" id="WP_139687440.1">
    <property type="nucleotide sequence ID" value="NZ_WEHW01000059.1"/>
</dbReference>
<protein>
    <recommendedName>
        <fullName evidence="7">Acetylornithine aminotransferase</fullName>
        <shortName evidence="7">ACOAT</shortName>
        <ecNumber evidence="7">2.6.1.11</ecNumber>
    </recommendedName>
</protein>
<evidence type="ECO:0000256" key="5">
    <source>
        <dbReference type="ARBA" id="ARBA00022898"/>
    </source>
</evidence>
<feature type="region of interest" description="Disordered" evidence="8">
    <location>
        <begin position="420"/>
        <end position="565"/>
    </location>
</feature>
<dbReference type="GO" id="GO:0006526">
    <property type="term" value="P:L-arginine biosynthetic process"/>
    <property type="evidence" value="ECO:0007669"/>
    <property type="project" value="UniProtKB-UniRule"/>
</dbReference>
<dbReference type="Pfam" id="PF00202">
    <property type="entry name" value="Aminotran_3"/>
    <property type="match status" value="1"/>
</dbReference>
<reference evidence="9 10" key="1">
    <citation type="submission" date="2019-10" db="EMBL/GenBank/DDBJ databases">
        <title>Genome diversity of Sutterella seckii.</title>
        <authorList>
            <person name="Chaplin A.V."/>
            <person name="Sokolova S.R."/>
            <person name="Mosin K.A."/>
            <person name="Ivanova E.L."/>
            <person name="Kochetkova T.O."/>
            <person name="Goltsov A.Y."/>
            <person name="Trofimov D.Y."/>
            <person name="Efimov B.A."/>
        </authorList>
    </citation>
    <scope>NUCLEOTIDE SEQUENCE [LARGE SCALE GENOMIC DNA]</scope>
    <source>
        <strain evidence="9 10">ASD3426</strain>
    </source>
</reference>
<dbReference type="NCBIfam" id="TIGR00707">
    <property type="entry name" value="argD"/>
    <property type="match status" value="1"/>
</dbReference>
<dbReference type="Gene3D" id="3.90.1150.10">
    <property type="entry name" value="Aspartate Aminotransferase, domain 1"/>
    <property type="match status" value="1"/>
</dbReference>
<dbReference type="InterPro" id="IPR049704">
    <property type="entry name" value="Aminotrans_3_PPA_site"/>
</dbReference>
<comment type="caution">
    <text evidence="9">The sequence shown here is derived from an EMBL/GenBank/DDBJ whole genome shotgun (WGS) entry which is preliminary data.</text>
</comment>
<comment type="subcellular location">
    <subcellularLocation>
        <location evidence="7">Cytoplasm</location>
    </subcellularLocation>
</comment>
<evidence type="ECO:0000256" key="4">
    <source>
        <dbReference type="ARBA" id="ARBA00022679"/>
    </source>
</evidence>
<gene>
    <name evidence="7" type="primary">argD</name>
    <name evidence="9" type="ORF">GBM96_10425</name>
</gene>
<dbReference type="Proteomes" id="UP000469462">
    <property type="component" value="Unassembled WGS sequence"/>
</dbReference>
<feature type="modified residue" description="N6-(pyridoxal phosphate)lysine" evidence="7">
    <location>
        <position position="251"/>
    </location>
</feature>
<dbReference type="GO" id="GO:0003992">
    <property type="term" value="F:N2-acetyl-L-ornithine:2-oxoglutarate 5-aminotransferase activity"/>
    <property type="evidence" value="ECO:0007669"/>
    <property type="project" value="UniProtKB-UniRule"/>
</dbReference>
<dbReference type="EMBL" id="WEHW01000059">
    <property type="protein sequence ID" value="KAB7649902.1"/>
    <property type="molecule type" value="Genomic_DNA"/>
</dbReference>
<dbReference type="FunFam" id="3.40.640.10:FF:000004">
    <property type="entry name" value="Acetylornithine aminotransferase"/>
    <property type="match status" value="1"/>
</dbReference>
<feature type="binding site" evidence="7">
    <location>
        <position position="280"/>
    </location>
    <ligand>
        <name>pyridoxal 5'-phosphate</name>
        <dbReference type="ChEBI" id="CHEBI:597326"/>
    </ligand>
</feature>
<dbReference type="CDD" id="cd00610">
    <property type="entry name" value="OAT_like"/>
    <property type="match status" value="1"/>
</dbReference>
<comment type="cofactor">
    <cofactor evidence="7">
        <name>pyridoxal 5'-phosphate</name>
        <dbReference type="ChEBI" id="CHEBI:597326"/>
    </cofactor>
    <text evidence="7">Binds 1 pyridoxal phosphate per subunit.</text>
</comment>
<dbReference type="InterPro" id="IPR005814">
    <property type="entry name" value="Aminotrans_3"/>
</dbReference>
<comment type="subunit">
    <text evidence="7">Homodimer.</text>
</comment>
<feature type="binding site" evidence="7">
    <location>
        <position position="140"/>
    </location>
    <ligand>
        <name>N(2)-acetyl-L-ornithine</name>
        <dbReference type="ChEBI" id="CHEBI:57805"/>
    </ligand>
</feature>
<proteinExistence type="inferred from homology"/>
<evidence type="ECO:0000313" key="9">
    <source>
        <dbReference type="EMBL" id="KAB7649902.1"/>
    </source>
</evidence>
<sequence>MTEVTRATYDQVMFPCYKPADLVLVRGRKCRLYDSEGRSYLDFGGGIAVNSLGNAPKTVRKALKKQSARLVHVSNVFANDSTLKFAMEITKVTGFDRVFFTNSGAEANECALKLARRTAVDLYGEKKDEIISFAHSFHGRTFFTVSVGGQDKYSLGFGPRPGAITHLPFNDIKAFEKQISDRTCAVIFEPVQGEGGVLPVDPKFAKRVRELCDKHHALLIMDEVQTGCARSGTFFAYEQIGIQPDIVSTAKGIAGGYPIGCVLTSNDIAAHFKAGTHGSTFGGNPLGCAVGSAVVAKISKPEFMAKVMEKGKLLREELTRVNDELHVFSAVRGMGLLDGCELIPELRSRLGDIQKAALEAGLIILTAGGTTIRLCPPLIIKKKELKEGVAILHRVLLPFAMEAEALKRAEALKAQEEKAQKAVKAPSAKKPAEKAAAEKKTAEKKAAAPKAAPARRVTQKAAQKPAAAAQAKTAAPVKTEAAKPAPAKKAAVKAPAAAKTAAPAPKTTAAKPKAAPAAASKAPAEAPKAAPAAAAPEKVASAPKPAAPAVKPASEVKPAVLKTPA</sequence>